<comment type="caution">
    <text evidence="2">The sequence shown here is derived from an EMBL/GenBank/DDBJ whole genome shotgun (WGS) entry which is preliminary data.</text>
</comment>
<evidence type="ECO:0000256" key="1">
    <source>
        <dbReference type="SAM" id="SignalP"/>
    </source>
</evidence>
<sequence>MKKTLLTYSLFLFTCGSFSQELSNGQLNSNCVGNGFTAPSCVSSWFASHGNPFVQGTIPKNTWAKLTTNEEGLEGIFTHYEFIPGKKYQISFKVKITTTIGAVDKIITSANVKAVTDLTSNFNTKNSIPPNDSEIIWTKNITQNSTDWETVSITFTPQKSNSQLWFYTSITTGKSIPTNKYSQFEIDDISITTSGQKNTTVAEKKENTVATTNSYRALEYIFPENVSKNDFLNIRINSGEISDIQITDLAGNSFSSEFKVLSKNYVTFQLRKELYEGTYVVKATKKDGTTITKNITIK</sequence>
<reference evidence="3" key="1">
    <citation type="submission" date="2019-05" db="EMBL/GenBank/DDBJ databases">
        <title>Flavobacterium profundi sp. nov., isolated from a deep-sea seamount.</title>
        <authorList>
            <person name="Zhang D.-C."/>
        </authorList>
    </citation>
    <scope>NUCLEOTIDE SEQUENCE [LARGE SCALE GENOMIC DNA]</scope>
    <source>
        <strain evidence="3">TP390</strain>
    </source>
</reference>
<feature type="signal peptide" evidence="1">
    <location>
        <begin position="1"/>
        <end position="19"/>
    </location>
</feature>
<protein>
    <recommendedName>
        <fullName evidence="4">Secretion system C-terminal sorting domain-containing protein</fullName>
    </recommendedName>
</protein>
<proteinExistence type="predicted"/>
<name>A0A6I4II66_9FLAO</name>
<evidence type="ECO:0000313" key="2">
    <source>
        <dbReference type="EMBL" id="MVO09318.1"/>
    </source>
</evidence>
<dbReference type="Gene3D" id="2.60.120.260">
    <property type="entry name" value="Galactose-binding domain-like"/>
    <property type="match status" value="1"/>
</dbReference>
<evidence type="ECO:0000313" key="3">
    <source>
        <dbReference type="Proteomes" id="UP000431264"/>
    </source>
</evidence>
<dbReference type="OrthoDB" id="1345529at2"/>
<organism evidence="2 3">
    <name type="scientific">Flavobacterium profundi</name>
    <dbReference type="NCBI Taxonomy" id="1774945"/>
    <lineage>
        <taxon>Bacteria</taxon>
        <taxon>Pseudomonadati</taxon>
        <taxon>Bacteroidota</taxon>
        <taxon>Flavobacteriia</taxon>
        <taxon>Flavobacteriales</taxon>
        <taxon>Flavobacteriaceae</taxon>
        <taxon>Flavobacterium</taxon>
    </lineage>
</organism>
<keyword evidence="1" id="KW-0732">Signal</keyword>
<evidence type="ECO:0008006" key="4">
    <source>
        <dbReference type="Google" id="ProtNLM"/>
    </source>
</evidence>
<feature type="chain" id="PRO_5026100149" description="Secretion system C-terminal sorting domain-containing protein" evidence="1">
    <location>
        <begin position="20"/>
        <end position="298"/>
    </location>
</feature>
<dbReference type="Proteomes" id="UP000431264">
    <property type="component" value="Unassembled WGS sequence"/>
</dbReference>
<keyword evidence="3" id="KW-1185">Reference proteome</keyword>
<dbReference type="RefSeq" id="WP_140997693.1">
    <property type="nucleotide sequence ID" value="NZ_VDCZ01000005.1"/>
</dbReference>
<gene>
    <name evidence="2" type="ORF">GOQ30_09125</name>
</gene>
<dbReference type="EMBL" id="WQLW01000005">
    <property type="protein sequence ID" value="MVO09318.1"/>
    <property type="molecule type" value="Genomic_DNA"/>
</dbReference>
<accession>A0A6I4II66</accession>
<dbReference type="AlphaFoldDB" id="A0A6I4II66"/>